<keyword evidence="3" id="KW-1185">Reference proteome</keyword>
<feature type="compositionally biased region" description="Low complexity" evidence="1">
    <location>
        <begin position="45"/>
        <end position="56"/>
    </location>
</feature>
<evidence type="ECO:0000313" key="2">
    <source>
        <dbReference type="EMBL" id="KAK1787014.1"/>
    </source>
</evidence>
<accession>A0AAD8YW82</accession>
<feature type="region of interest" description="Disordered" evidence="1">
    <location>
        <begin position="1"/>
        <end position="102"/>
    </location>
</feature>
<name>A0AAD8YW82_9TELE</name>
<organism evidence="2 3">
    <name type="scientific">Electrophorus voltai</name>
    <dbReference type="NCBI Taxonomy" id="2609070"/>
    <lineage>
        <taxon>Eukaryota</taxon>
        <taxon>Metazoa</taxon>
        <taxon>Chordata</taxon>
        <taxon>Craniata</taxon>
        <taxon>Vertebrata</taxon>
        <taxon>Euteleostomi</taxon>
        <taxon>Actinopterygii</taxon>
        <taxon>Neopterygii</taxon>
        <taxon>Teleostei</taxon>
        <taxon>Ostariophysi</taxon>
        <taxon>Gymnotiformes</taxon>
        <taxon>Gymnotoidei</taxon>
        <taxon>Gymnotidae</taxon>
        <taxon>Electrophorus</taxon>
    </lineage>
</organism>
<protein>
    <submittedName>
        <fullName evidence="2">Uncharacterized protein</fullName>
    </submittedName>
</protein>
<reference evidence="2" key="1">
    <citation type="submission" date="2023-03" db="EMBL/GenBank/DDBJ databases">
        <title>Electrophorus voltai genome.</title>
        <authorList>
            <person name="Bian C."/>
        </authorList>
    </citation>
    <scope>NUCLEOTIDE SEQUENCE</scope>
    <source>
        <strain evidence="2">CB-2022</strain>
        <tissue evidence="2">Muscle</tissue>
    </source>
</reference>
<comment type="caution">
    <text evidence="2">The sequence shown here is derived from an EMBL/GenBank/DDBJ whole genome shotgun (WGS) entry which is preliminary data.</text>
</comment>
<dbReference type="AlphaFoldDB" id="A0AAD8YW82"/>
<feature type="compositionally biased region" description="Polar residues" evidence="1">
    <location>
        <begin position="1"/>
        <end position="20"/>
    </location>
</feature>
<gene>
    <name evidence="2" type="ORF">P4O66_017385</name>
</gene>
<evidence type="ECO:0000313" key="3">
    <source>
        <dbReference type="Proteomes" id="UP001239994"/>
    </source>
</evidence>
<proteinExistence type="predicted"/>
<sequence>MSTTSGCTVPSHQPDHTSTPVAPARQLGGTAPRSAETPGYLFYPRQRSANAASSRSETATPADAAVSNGLRGPSRLRTSCGAQTLLKPHQHDDCDPEGTRWS</sequence>
<dbReference type="Proteomes" id="UP001239994">
    <property type="component" value="Unassembled WGS sequence"/>
</dbReference>
<dbReference type="EMBL" id="JAROKS010000024">
    <property type="protein sequence ID" value="KAK1787014.1"/>
    <property type="molecule type" value="Genomic_DNA"/>
</dbReference>
<evidence type="ECO:0000256" key="1">
    <source>
        <dbReference type="SAM" id="MobiDB-lite"/>
    </source>
</evidence>